<dbReference type="Proteomes" id="UP001607303">
    <property type="component" value="Unassembled WGS sequence"/>
</dbReference>
<dbReference type="EMBL" id="JAYRBN010000119">
    <property type="protein sequence ID" value="KAL2719728.1"/>
    <property type="molecule type" value="Genomic_DNA"/>
</dbReference>
<sequence length="113" mass="13424">LLSVRSEQDVYSTSSRPRSKFLKVSEEERSRTVYKLLTNHDNGNHLHHFKQHILVGRTYFQSRRNSKKEKTISIQTEVPENCPHIWNQYWESPVIFFMLLAAAREFRCLFVGV</sequence>
<evidence type="ECO:0000313" key="2">
    <source>
        <dbReference type="Proteomes" id="UP001607303"/>
    </source>
</evidence>
<feature type="non-terminal residue" evidence="1">
    <location>
        <position position="1"/>
    </location>
</feature>
<accession>A0ABD2AGI5</accession>
<evidence type="ECO:0000313" key="1">
    <source>
        <dbReference type="EMBL" id="KAL2719728.1"/>
    </source>
</evidence>
<proteinExistence type="predicted"/>
<comment type="caution">
    <text evidence="1">The sequence shown here is derived from an EMBL/GenBank/DDBJ whole genome shotgun (WGS) entry which is preliminary data.</text>
</comment>
<organism evidence="1 2">
    <name type="scientific">Vespula maculifrons</name>
    <name type="common">Eastern yellow jacket</name>
    <name type="synonym">Wasp</name>
    <dbReference type="NCBI Taxonomy" id="7453"/>
    <lineage>
        <taxon>Eukaryota</taxon>
        <taxon>Metazoa</taxon>
        <taxon>Ecdysozoa</taxon>
        <taxon>Arthropoda</taxon>
        <taxon>Hexapoda</taxon>
        <taxon>Insecta</taxon>
        <taxon>Pterygota</taxon>
        <taxon>Neoptera</taxon>
        <taxon>Endopterygota</taxon>
        <taxon>Hymenoptera</taxon>
        <taxon>Apocrita</taxon>
        <taxon>Aculeata</taxon>
        <taxon>Vespoidea</taxon>
        <taxon>Vespidae</taxon>
        <taxon>Vespinae</taxon>
        <taxon>Vespula</taxon>
    </lineage>
</organism>
<name>A0ABD2AGI5_VESMC</name>
<reference evidence="1 2" key="1">
    <citation type="journal article" date="2024" name="Ann. Entomol. Soc. Am.">
        <title>Genomic analyses of the southern and eastern yellowjacket wasps (Hymenoptera: Vespidae) reveal evolutionary signatures of social life.</title>
        <authorList>
            <person name="Catto M.A."/>
            <person name="Caine P.B."/>
            <person name="Orr S.E."/>
            <person name="Hunt B.G."/>
            <person name="Goodisman M.A.D."/>
        </authorList>
    </citation>
    <scope>NUCLEOTIDE SEQUENCE [LARGE SCALE GENOMIC DNA]</scope>
    <source>
        <strain evidence="1">232</strain>
        <tissue evidence="1">Head and thorax</tissue>
    </source>
</reference>
<keyword evidence="2" id="KW-1185">Reference proteome</keyword>
<protein>
    <submittedName>
        <fullName evidence="1">Uncharacterized protein</fullName>
    </submittedName>
</protein>
<gene>
    <name evidence="1" type="ORF">V1477_021222</name>
</gene>
<dbReference type="AlphaFoldDB" id="A0ABD2AGI5"/>